<dbReference type="KEGG" id="hty:BN2458_PEG0778"/>
<name>A0A0S4PWE4_9HELI</name>
<accession>A0A0S4PWE4</accession>
<sequence length="41" mass="4761">MVDSYLQNLPLKFSQKGAKNGKDEEMCIIGIVCDNVRLWRF</sequence>
<gene>
    <name evidence="1" type="ORF">BN2458_PEG0778</name>
</gene>
<dbReference type="Proteomes" id="UP000064525">
    <property type="component" value="Chromosome I"/>
</dbReference>
<protein>
    <submittedName>
        <fullName evidence="1">Uncharacterized protein</fullName>
    </submittedName>
</protein>
<proteinExistence type="predicted"/>
<dbReference type="EMBL" id="LN907858">
    <property type="protein sequence ID" value="CUU39664.1"/>
    <property type="molecule type" value="Genomic_DNA"/>
</dbReference>
<evidence type="ECO:0000313" key="2">
    <source>
        <dbReference type="Proteomes" id="UP000064525"/>
    </source>
</evidence>
<dbReference type="AlphaFoldDB" id="A0A0S4PWE4"/>
<evidence type="ECO:0000313" key="1">
    <source>
        <dbReference type="EMBL" id="CUU39664.1"/>
    </source>
</evidence>
<organism evidence="1 2">
    <name type="scientific">Helicobacter typhlonius</name>
    <dbReference type="NCBI Taxonomy" id="76936"/>
    <lineage>
        <taxon>Bacteria</taxon>
        <taxon>Pseudomonadati</taxon>
        <taxon>Campylobacterota</taxon>
        <taxon>Epsilonproteobacteria</taxon>
        <taxon>Campylobacterales</taxon>
        <taxon>Helicobacteraceae</taxon>
        <taxon>Helicobacter</taxon>
    </lineage>
</organism>
<reference evidence="2" key="1">
    <citation type="submission" date="2015-11" db="EMBL/GenBank/DDBJ databases">
        <authorList>
            <person name="Anvar S.Y."/>
        </authorList>
    </citation>
    <scope>NUCLEOTIDE SEQUENCE [LARGE SCALE GENOMIC DNA]</scope>
</reference>